<reference evidence="2" key="1">
    <citation type="submission" date="2019-11" db="EMBL/GenBank/DDBJ databases">
        <authorList>
            <person name="Feng L."/>
        </authorList>
    </citation>
    <scope>NUCLEOTIDE SEQUENCE</scope>
    <source>
        <strain evidence="2">BhanseniiLFYP23</strain>
    </source>
</reference>
<evidence type="ECO:0000313" key="2">
    <source>
        <dbReference type="EMBL" id="VYT31083.1"/>
    </source>
</evidence>
<dbReference type="SUPFAM" id="SSF109604">
    <property type="entry name" value="HD-domain/PDEase-like"/>
    <property type="match status" value="1"/>
</dbReference>
<feature type="domain" description="HD/PDEase" evidence="1">
    <location>
        <begin position="26"/>
        <end position="158"/>
    </location>
</feature>
<dbReference type="Pfam" id="PF01966">
    <property type="entry name" value="HD"/>
    <property type="match status" value="1"/>
</dbReference>
<dbReference type="SMART" id="SM00471">
    <property type="entry name" value="HDc"/>
    <property type="match status" value="1"/>
</dbReference>
<dbReference type="InterPro" id="IPR003607">
    <property type="entry name" value="HD/PDEase_dom"/>
</dbReference>
<dbReference type="CDD" id="cd00077">
    <property type="entry name" value="HDc"/>
    <property type="match status" value="1"/>
</dbReference>
<dbReference type="AlphaFoldDB" id="A0A6N2VN55"/>
<evidence type="ECO:0000259" key="1">
    <source>
        <dbReference type="SMART" id="SM00471"/>
    </source>
</evidence>
<dbReference type="EMBL" id="CACRSY010000016">
    <property type="protein sequence ID" value="VYT31083.1"/>
    <property type="molecule type" value="Genomic_DNA"/>
</dbReference>
<dbReference type="InterPro" id="IPR006675">
    <property type="entry name" value="HDIG_dom"/>
</dbReference>
<accession>A0A6N2VN55</accession>
<organism evidence="2">
    <name type="scientific">Blautia hansenii</name>
    <name type="common">Ruminococcus hansenii</name>
    <dbReference type="NCBI Taxonomy" id="1322"/>
    <lineage>
        <taxon>Bacteria</taxon>
        <taxon>Bacillati</taxon>
        <taxon>Bacillota</taxon>
        <taxon>Clostridia</taxon>
        <taxon>Lachnospirales</taxon>
        <taxon>Lachnospiraceae</taxon>
        <taxon>Blautia</taxon>
    </lineage>
</organism>
<dbReference type="InterPro" id="IPR006674">
    <property type="entry name" value="HD_domain"/>
</dbReference>
<sequence length="257" mass="30678">MSGIDLEYARKSFQEYLSAYDAKDEKIKLKRVHTFCVVKAAEYITTREKISEEDRELALLIALLHDIGRFEQLKKYNSYDDNIMDHAKFGVQVLFEEGKIRDFIETDKYDEIIREAIYWHSAYQLPEMKDERILLHCKLIRDADKLDNFRVKATESLEAHFDVSKEIVETEEVSDNIMEAIREERSILRNERTTHLDMWVSYLAFIFDLNFASSFGYIQEHDYINHNIDRMNYTNPKTKERMEEVRKICLAYVEKRA</sequence>
<dbReference type="RefSeq" id="WP_009247266.1">
    <property type="nucleotide sequence ID" value="NZ_CACRSY010000016.1"/>
</dbReference>
<protein>
    <submittedName>
        <fullName evidence="2">HD domain protein</fullName>
    </submittedName>
</protein>
<gene>
    <name evidence="2" type="ORF">BHLFYP23_01185</name>
</gene>
<dbReference type="Gene3D" id="1.10.3210.10">
    <property type="entry name" value="Hypothetical protein af1432"/>
    <property type="match status" value="1"/>
</dbReference>
<proteinExistence type="predicted"/>
<dbReference type="NCBIfam" id="TIGR00277">
    <property type="entry name" value="HDIG"/>
    <property type="match status" value="1"/>
</dbReference>
<name>A0A6N2VN55_BLAHA</name>